<dbReference type="SMART" id="SM00382">
    <property type="entry name" value="AAA"/>
    <property type="match status" value="1"/>
</dbReference>
<dbReference type="Proteomes" id="UP001629249">
    <property type="component" value="Unassembled WGS sequence"/>
</dbReference>
<accession>A0ABW9A0K8</accession>
<keyword evidence="3" id="KW-0813">Transport</keyword>
<keyword evidence="8" id="KW-0472">Membrane</keyword>
<keyword evidence="6" id="KW-0547">Nucleotide-binding</keyword>
<name>A0ABW9A0K8_9BURK</name>
<gene>
    <name evidence="10" type="ORF">PQR66_36380</name>
</gene>
<evidence type="ECO:0000313" key="10">
    <source>
        <dbReference type="EMBL" id="MFL9888551.1"/>
    </source>
</evidence>
<dbReference type="Gene3D" id="3.40.50.300">
    <property type="entry name" value="P-loop containing nucleotide triphosphate hydrolases"/>
    <property type="match status" value="1"/>
</dbReference>
<keyword evidence="7 10" id="KW-0067">ATP-binding</keyword>
<dbReference type="InterPro" id="IPR003439">
    <property type="entry name" value="ABC_transporter-like_ATP-bd"/>
</dbReference>
<proteinExistence type="inferred from homology"/>
<reference evidence="10 11" key="1">
    <citation type="journal article" date="2024" name="Chem. Sci.">
        <title>Discovery of megapolipeptins by genome mining of a Burkholderiales bacteria collection.</title>
        <authorList>
            <person name="Paulo B.S."/>
            <person name="Recchia M.J.J."/>
            <person name="Lee S."/>
            <person name="Fergusson C.H."/>
            <person name="Romanowski S.B."/>
            <person name="Hernandez A."/>
            <person name="Krull N."/>
            <person name="Liu D.Y."/>
            <person name="Cavanagh H."/>
            <person name="Bos A."/>
            <person name="Gray C.A."/>
            <person name="Murphy B.T."/>
            <person name="Linington R.G."/>
            <person name="Eustaquio A.S."/>
        </authorList>
    </citation>
    <scope>NUCLEOTIDE SEQUENCE [LARGE SCALE GENOMIC DNA]</scope>
    <source>
        <strain evidence="10 11">RL16-012-BIC-B</strain>
    </source>
</reference>
<evidence type="ECO:0000256" key="7">
    <source>
        <dbReference type="ARBA" id="ARBA00022840"/>
    </source>
</evidence>
<evidence type="ECO:0000256" key="4">
    <source>
        <dbReference type="ARBA" id="ARBA00022475"/>
    </source>
</evidence>
<evidence type="ECO:0000313" key="11">
    <source>
        <dbReference type="Proteomes" id="UP001629249"/>
    </source>
</evidence>
<evidence type="ECO:0000256" key="6">
    <source>
        <dbReference type="ARBA" id="ARBA00022741"/>
    </source>
</evidence>
<dbReference type="InterPro" id="IPR027417">
    <property type="entry name" value="P-loop_NTPase"/>
</dbReference>
<comment type="similarity">
    <text evidence="2">Belongs to the ABC transporter superfamily.</text>
</comment>
<dbReference type="PANTHER" id="PTHR43166:SF35">
    <property type="entry name" value="L-CYSTINE IMPORT ATP-BINDING PROTEIN TCYN"/>
    <property type="match status" value="1"/>
</dbReference>
<evidence type="ECO:0000256" key="2">
    <source>
        <dbReference type="ARBA" id="ARBA00005417"/>
    </source>
</evidence>
<dbReference type="Pfam" id="PF00005">
    <property type="entry name" value="ABC_tran"/>
    <property type="match status" value="1"/>
</dbReference>
<dbReference type="RefSeq" id="WP_408332497.1">
    <property type="nucleotide sequence ID" value="NZ_JAQQFH010000029.1"/>
</dbReference>
<evidence type="ECO:0000259" key="9">
    <source>
        <dbReference type="PROSITE" id="PS50893"/>
    </source>
</evidence>
<sequence length="257" mass="28416">MIRLENIDKYFGENRVLSSVDLQLEPGNVTALIGPSGSGKSTLLRCVNLLEIPEAGSLELGDQRLEFSRDHKPSRETVLTIRRRTGMVFQNFQLFPHLTVRQNVMEGLLTVLKWDKERARVRADELLEKVGIAHKADAWPSTLSGGQQQRVAIARALAPSPEVLLCDEPTSALDPGLAAEVVDVLKQLATEGMTMLMATHDLRLAATIARDVVFLNNGVVVEAGPSRDIFMQPRKRETERFVSTLTHSLPDAWTAQG</sequence>
<keyword evidence="4" id="KW-1003">Cell membrane</keyword>
<dbReference type="SUPFAM" id="SSF52540">
    <property type="entry name" value="P-loop containing nucleoside triphosphate hydrolases"/>
    <property type="match status" value="1"/>
</dbReference>
<organism evidence="10 11">
    <name type="scientific">Paraburkholderia agricolaris</name>
    <dbReference type="NCBI Taxonomy" id="2152888"/>
    <lineage>
        <taxon>Bacteria</taxon>
        <taxon>Pseudomonadati</taxon>
        <taxon>Pseudomonadota</taxon>
        <taxon>Betaproteobacteria</taxon>
        <taxon>Burkholderiales</taxon>
        <taxon>Burkholderiaceae</taxon>
        <taxon>Paraburkholderia</taxon>
    </lineage>
</organism>
<dbReference type="PROSITE" id="PS00211">
    <property type="entry name" value="ABC_TRANSPORTER_1"/>
    <property type="match status" value="1"/>
</dbReference>
<feature type="domain" description="ABC transporter" evidence="9">
    <location>
        <begin position="2"/>
        <end position="242"/>
    </location>
</feature>
<dbReference type="InterPro" id="IPR017871">
    <property type="entry name" value="ABC_transporter-like_CS"/>
</dbReference>
<dbReference type="GO" id="GO:0005524">
    <property type="term" value="F:ATP binding"/>
    <property type="evidence" value="ECO:0007669"/>
    <property type="project" value="UniProtKB-KW"/>
</dbReference>
<protein>
    <submittedName>
        <fullName evidence="10">Amino acid ABC transporter ATP-binding protein</fullName>
    </submittedName>
</protein>
<evidence type="ECO:0000256" key="5">
    <source>
        <dbReference type="ARBA" id="ARBA00022519"/>
    </source>
</evidence>
<evidence type="ECO:0000256" key="1">
    <source>
        <dbReference type="ARBA" id="ARBA00004202"/>
    </source>
</evidence>
<dbReference type="PIRSF" id="PIRSF039085">
    <property type="entry name" value="ABC_ATPase_HisP"/>
    <property type="match status" value="1"/>
</dbReference>
<evidence type="ECO:0000256" key="8">
    <source>
        <dbReference type="ARBA" id="ARBA00023136"/>
    </source>
</evidence>
<dbReference type="PANTHER" id="PTHR43166">
    <property type="entry name" value="AMINO ACID IMPORT ATP-BINDING PROTEIN"/>
    <property type="match status" value="1"/>
</dbReference>
<dbReference type="EMBL" id="JAQQFN010000042">
    <property type="protein sequence ID" value="MFL9888551.1"/>
    <property type="molecule type" value="Genomic_DNA"/>
</dbReference>
<comment type="subcellular location">
    <subcellularLocation>
        <location evidence="1">Cell membrane</location>
        <topology evidence="1">Peripheral membrane protein</topology>
    </subcellularLocation>
</comment>
<keyword evidence="11" id="KW-1185">Reference proteome</keyword>
<dbReference type="PROSITE" id="PS50893">
    <property type="entry name" value="ABC_TRANSPORTER_2"/>
    <property type="match status" value="1"/>
</dbReference>
<dbReference type="InterPro" id="IPR050086">
    <property type="entry name" value="MetN_ABC_transporter-like"/>
</dbReference>
<evidence type="ECO:0000256" key="3">
    <source>
        <dbReference type="ARBA" id="ARBA00022448"/>
    </source>
</evidence>
<dbReference type="InterPro" id="IPR030679">
    <property type="entry name" value="ABC_ATPase_HisP-typ"/>
</dbReference>
<keyword evidence="5" id="KW-0997">Cell inner membrane</keyword>
<comment type="caution">
    <text evidence="10">The sequence shown here is derived from an EMBL/GenBank/DDBJ whole genome shotgun (WGS) entry which is preliminary data.</text>
</comment>
<dbReference type="InterPro" id="IPR003593">
    <property type="entry name" value="AAA+_ATPase"/>
</dbReference>